<feature type="compositionally biased region" description="Basic residues" evidence="1">
    <location>
        <begin position="118"/>
        <end position="127"/>
    </location>
</feature>
<accession>A0A6B0UU22</accession>
<organism evidence="2">
    <name type="scientific">Ixodes ricinus</name>
    <name type="common">Common tick</name>
    <name type="synonym">Acarus ricinus</name>
    <dbReference type="NCBI Taxonomy" id="34613"/>
    <lineage>
        <taxon>Eukaryota</taxon>
        <taxon>Metazoa</taxon>
        <taxon>Ecdysozoa</taxon>
        <taxon>Arthropoda</taxon>
        <taxon>Chelicerata</taxon>
        <taxon>Arachnida</taxon>
        <taxon>Acari</taxon>
        <taxon>Parasitiformes</taxon>
        <taxon>Ixodida</taxon>
        <taxon>Ixodoidea</taxon>
        <taxon>Ixodidae</taxon>
        <taxon>Ixodinae</taxon>
        <taxon>Ixodes</taxon>
    </lineage>
</organism>
<feature type="region of interest" description="Disordered" evidence="1">
    <location>
        <begin position="91"/>
        <end position="142"/>
    </location>
</feature>
<dbReference type="EMBL" id="GIFC01011072">
    <property type="protein sequence ID" value="MXU93155.1"/>
    <property type="molecule type" value="Transcribed_RNA"/>
</dbReference>
<evidence type="ECO:0000256" key="1">
    <source>
        <dbReference type="SAM" id="MobiDB-lite"/>
    </source>
</evidence>
<feature type="compositionally biased region" description="Low complexity" evidence="1">
    <location>
        <begin position="105"/>
        <end position="117"/>
    </location>
</feature>
<feature type="compositionally biased region" description="Basic and acidic residues" evidence="1">
    <location>
        <begin position="128"/>
        <end position="142"/>
    </location>
</feature>
<evidence type="ECO:0000313" key="2">
    <source>
        <dbReference type="EMBL" id="MXU93155.1"/>
    </source>
</evidence>
<protein>
    <submittedName>
        <fullName evidence="2">Putative secreted protein</fullName>
    </submittedName>
</protein>
<proteinExistence type="predicted"/>
<reference evidence="2" key="1">
    <citation type="submission" date="2019-12" db="EMBL/GenBank/DDBJ databases">
        <title>An insight into the sialome of adult female Ixodes ricinus ticks feeding for 6 days.</title>
        <authorList>
            <person name="Perner J."/>
            <person name="Ribeiro J.M.C."/>
        </authorList>
    </citation>
    <scope>NUCLEOTIDE SEQUENCE</scope>
    <source>
        <strain evidence="2">Semi-engorged</strain>
        <tissue evidence="2">Salivary glands</tissue>
    </source>
</reference>
<dbReference type="AlphaFoldDB" id="A0A6B0UU22"/>
<sequence length="142" mass="15256">MSRLSCSPALSTILWLSGLLSVKFSLVELTMACVLRLVRSPTHRATFRFTTSLIGKGVRSWTSAGHWAPASAPTSPSSCGAIWCQRLSTATSTTSGTEPRGSMVRTRLGTNDGNRGTRTTRGHHKQTAGREAKTHTHGNADF</sequence>
<name>A0A6B0UU22_IXORI</name>